<reference evidence="1" key="1">
    <citation type="submission" date="2020-08" db="EMBL/GenBank/DDBJ databases">
        <title>Genome public.</title>
        <authorList>
            <person name="Liu C."/>
            <person name="Sun Q."/>
        </authorList>
    </citation>
    <scope>NUCLEOTIDE SEQUENCE</scope>
    <source>
        <strain evidence="1">NSJ-64</strain>
    </source>
</reference>
<dbReference type="Proteomes" id="UP000623678">
    <property type="component" value="Unassembled WGS sequence"/>
</dbReference>
<comment type="caution">
    <text evidence="1">The sequence shown here is derived from an EMBL/GenBank/DDBJ whole genome shotgun (WGS) entry which is preliminary data.</text>
</comment>
<dbReference type="EMBL" id="JACRTD010000004">
    <property type="protein sequence ID" value="MBC8585394.1"/>
    <property type="molecule type" value="Genomic_DNA"/>
</dbReference>
<accession>A0A926ERY2</accession>
<dbReference type="AlphaFoldDB" id="A0A926ERY2"/>
<organism evidence="1 2">
    <name type="scientific">Youxingia wuxianensis</name>
    <dbReference type="NCBI Taxonomy" id="2763678"/>
    <lineage>
        <taxon>Bacteria</taxon>
        <taxon>Bacillati</taxon>
        <taxon>Bacillota</taxon>
        <taxon>Clostridia</taxon>
        <taxon>Eubacteriales</taxon>
        <taxon>Oscillospiraceae</taxon>
        <taxon>Youxingia</taxon>
    </lineage>
</organism>
<name>A0A926ERY2_9FIRM</name>
<sequence length="74" mass="8861">MGREESKKDYLVLYRGLCDQAARLNGIVSRCRPDFRDEEFPYDQAYEKLLEFLQEDIRLLHHLKASLSNQENRE</sequence>
<protein>
    <submittedName>
        <fullName evidence="1">Uncharacterized protein</fullName>
    </submittedName>
</protein>
<gene>
    <name evidence="1" type="ORF">H8705_07340</name>
</gene>
<keyword evidence="2" id="KW-1185">Reference proteome</keyword>
<evidence type="ECO:0000313" key="1">
    <source>
        <dbReference type="EMBL" id="MBC8585394.1"/>
    </source>
</evidence>
<dbReference type="RefSeq" id="WP_262395175.1">
    <property type="nucleotide sequence ID" value="NZ_JACRTD010000004.1"/>
</dbReference>
<proteinExistence type="predicted"/>
<evidence type="ECO:0000313" key="2">
    <source>
        <dbReference type="Proteomes" id="UP000623678"/>
    </source>
</evidence>